<dbReference type="Proteomes" id="UP000244890">
    <property type="component" value="Chromosome"/>
</dbReference>
<evidence type="ECO:0000256" key="3">
    <source>
        <dbReference type="ARBA" id="ARBA00022448"/>
    </source>
</evidence>
<sequence length="304" mass="33697">MLIFNPLFTIFSLLFAGYIAKRSKVLRQKQSRMFLDFVITFALPCLIFNKIYHLNFETSLLLLIGMGLIACFIAGVFAVILGYILKFSKSTLVSIFLLTSFGNTLFVGIPVIAGIYGERFIGEIIFYDSLATALPMLLLSPFILALGTYQKINLWENIKKIIRFPPFIALALGFLLRLFPITDFIFSPIEIFGSTATPIALFAIGLSLSFNAIITSYKSAILVIFCKTLLAPFIFILLVMIIGLEFNTIAKVTILESAMPTMTLAGAIIMKAKLDSNLAISSIAFGILFSLLTIPFLNYLLTIL</sequence>
<dbReference type="GO" id="GO:0005886">
    <property type="term" value="C:plasma membrane"/>
    <property type="evidence" value="ECO:0007669"/>
    <property type="project" value="UniProtKB-SubCell"/>
</dbReference>
<feature type="transmembrane region" description="Helical" evidence="8">
    <location>
        <begin position="60"/>
        <end position="85"/>
    </location>
</feature>
<protein>
    <recommendedName>
        <fullName evidence="11">AEC family transporter</fullName>
    </recommendedName>
</protein>
<dbReference type="InterPro" id="IPR038770">
    <property type="entry name" value="Na+/solute_symporter_sf"/>
</dbReference>
<evidence type="ECO:0000256" key="1">
    <source>
        <dbReference type="ARBA" id="ARBA00004651"/>
    </source>
</evidence>
<dbReference type="RefSeq" id="WP_108911160.1">
    <property type="nucleotide sequence ID" value="NZ_CP021886.1"/>
</dbReference>
<feature type="transmembrane region" description="Helical" evidence="8">
    <location>
        <begin position="6"/>
        <end position="21"/>
    </location>
</feature>
<accession>A0A2U8FDX6</accession>
<gene>
    <name evidence="9" type="ORF">CDV25_05875</name>
</gene>
<feature type="transmembrane region" description="Helical" evidence="8">
    <location>
        <begin position="129"/>
        <end position="149"/>
    </location>
</feature>
<reference evidence="9 10" key="1">
    <citation type="submission" date="2017-06" db="EMBL/GenBank/DDBJ databases">
        <title>Complete genome of Helicobacter apodemus.</title>
        <authorList>
            <person name="Cho S."/>
        </authorList>
    </citation>
    <scope>NUCLEOTIDE SEQUENCE [LARGE SCALE GENOMIC DNA]</scope>
    <source>
        <strain evidence="10">SNUVETPUB-15-01</strain>
    </source>
</reference>
<keyword evidence="5 8" id="KW-0812">Transmembrane</keyword>
<dbReference type="Pfam" id="PF03547">
    <property type="entry name" value="Mem_trans"/>
    <property type="match status" value="1"/>
</dbReference>
<evidence type="ECO:0000256" key="6">
    <source>
        <dbReference type="ARBA" id="ARBA00022989"/>
    </source>
</evidence>
<dbReference type="OrthoDB" id="9786183at2"/>
<evidence type="ECO:0000313" key="9">
    <source>
        <dbReference type="EMBL" id="AWI34336.1"/>
    </source>
</evidence>
<evidence type="ECO:0000256" key="7">
    <source>
        <dbReference type="ARBA" id="ARBA00023136"/>
    </source>
</evidence>
<feature type="transmembrane region" description="Helical" evidence="8">
    <location>
        <begin position="92"/>
        <end position="117"/>
    </location>
</feature>
<evidence type="ECO:0000256" key="5">
    <source>
        <dbReference type="ARBA" id="ARBA00022692"/>
    </source>
</evidence>
<dbReference type="PANTHER" id="PTHR36838">
    <property type="entry name" value="AUXIN EFFLUX CARRIER FAMILY PROTEIN"/>
    <property type="match status" value="1"/>
</dbReference>
<keyword evidence="4" id="KW-1003">Cell membrane</keyword>
<evidence type="ECO:0000256" key="8">
    <source>
        <dbReference type="SAM" id="Phobius"/>
    </source>
</evidence>
<proteinExistence type="inferred from homology"/>
<dbReference type="InterPro" id="IPR004776">
    <property type="entry name" value="Mem_transp_PIN-like"/>
</dbReference>
<evidence type="ECO:0000256" key="4">
    <source>
        <dbReference type="ARBA" id="ARBA00022475"/>
    </source>
</evidence>
<name>A0A2U8FDX6_9HELI</name>
<organism evidence="9 10">
    <name type="scientific">Helicobacter apodemus</name>
    <dbReference type="NCBI Taxonomy" id="135569"/>
    <lineage>
        <taxon>Bacteria</taxon>
        <taxon>Pseudomonadati</taxon>
        <taxon>Campylobacterota</taxon>
        <taxon>Epsilonproteobacteria</taxon>
        <taxon>Campylobacterales</taxon>
        <taxon>Helicobacteraceae</taxon>
        <taxon>Helicobacter</taxon>
    </lineage>
</organism>
<comment type="similarity">
    <text evidence="2">Belongs to the auxin efflux carrier (TC 2.A.69) family.</text>
</comment>
<feature type="transmembrane region" description="Helical" evidence="8">
    <location>
        <begin position="161"/>
        <end position="179"/>
    </location>
</feature>
<evidence type="ECO:0008006" key="11">
    <source>
        <dbReference type="Google" id="ProtNLM"/>
    </source>
</evidence>
<dbReference type="KEGG" id="had:CDV25_05875"/>
<feature type="transmembrane region" description="Helical" evidence="8">
    <location>
        <begin position="221"/>
        <end position="243"/>
    </location>
</feature>
<comment type="subcellular location">
    <subcellularLocation>
        <location evidence="1">Cell membrane</location>
        <topology evidence="1">Multi-pass membrane protein</topology>
    </subcellularLocation>
</comment>
<dbReference type="AlphaFoldDB" id="A0A2U8FDX6"/>
<dbReference type="Gene3D" id="1.20.1530.20">
    <property type="match status" value="1"/>
</dbReference>
<feature type="transmembrane region" description="Helical" evidence="8">
    <location>
        <begin position="191"/>
        <end position="214"/>
    </location>
</feature>
<dbReference type="GO" id="GO:0055085">
    <property type="term" value="P:transmembrane transport"/>
    <property type="evidence" value="ECO:0007669"/>
    <property type="project" value="InterPro"/>
</dbReference>
<evidence type="ECO:0000256" key="2">
    <source>
        <dbReference type="ARBA" id="ARBA00010145"/>
    </source>
</evidence>
<feature type="transmembrane region" description="Helical" evidence="8">
    <location>
        <begin position="277"/>
        <end position="301"/>
    </location>
</feature>
<dbReference type="PANTHER" id="PTHR36838:SF1">
    <property type="entry name" value="SLR1864 PROTEIN"/>
    <property type="match status" value="1"/>
</dbReference>
<feature type="transmembrane region" description="Helical" evidence="8">
    <location>
        <begin position="33"/>
        <end position="54"/>
    </location>
</feature>
<dbReference type="EMBL" id="CP021886">
    <property type="protein sequence ID" value="AWI34336.1"/>
    <property type="molecule type" value="Genomic_DNA"/>
</dbReference>
<evidence type="ECO:0000313" key="10">
    <source>
        <dbReference type="Proteomes" id="UP000244890"/>
    </source>
</evidence>
<keyword evidence="7 8" id="KW-0472">Membrane</keyword>
<keyword evidence="3" id="KW-0813">Transport</keyword>
<keyword evidence="6 8" id="KW-1133">Transmembrane helix</keyword>